<dbReference type="Gene3D" id="3.20.20.330">
    <property type="entry name" value="Homocysteine-binding-like domain"/>
    <property type="match status" value="1"/>
</dbReference>
<keyword evidence="8 19" id="KW-0489">Methyltransferase</keyword>
<evidence type="ECO:0000256" key="10">
    <source>
        <dbReference type="ARBA" id="ARBA00022628"/>
    </source>
</evidence>
<evidence type="ECO:0000256" key="16">
    <source>
        <dbReference type="ARBA" id="ARBA00023285"/>
    </source>
</evidence>
<evidence type="ECO:0000256" key="17">
    <source>
        <dbReference type="ARBA" id="ARBA00025552"/>
    </source>
</evidence>
<dbReference type="GO" id="GO:0005829">
    <property type="term" value="C:cytosol"/>
    <property type="evidence" value="ECO:0007669"/>
    <property type="project" value="TreeGrafter"/>
</dbReference>
<evidence type="ECO:0000256" key="5">
    <source>
        <dbReference type="ARBA" id="ARBA00010398"/>
    </source>
</evidence>
<proteinExistence type="inferred from homology"/>
<dbReference type="AlphaFoldDB" id="A0A9W6MUB3"/>
<reference evidence="21" key="1">
    <citation type="journal article" date="2014" name="Int. J. Syst. Evol. Microbiol.">
        <title>Complete genome sequence of Corynebacterium casei LMG S-19264T (=DSM 44701T), isolated from a smear-ripened cheese.</title>
        <authorList>
            <consortium name="US DOE Joint Genome Institute (JGI-PGF)"/>
            <person name="Walter F."/>
            <person name="Albersmeier A."/>
            <person name="Kalinowski J."/>
            <person name="Ruckert C."/>
        </authorList>
    </citation>
    <scope>NUCLEOTIDE SEQUENCE</scope>
    <source>
        <strain evidence="21">VKM B-2347</strain>
    </source>
</reference>
<evidence type="ECO:0000256" key="6">
    <source>
        <dbReference type="ARBA" id="ARBA00012032"/>
    </source>
</evidence>
<keyword evidence="16" id="KW-0170">Cobalt</keyword>
<dbReference type="GO" id="GO:0032259">
    <property type="term" value="P:methylation"/>
    <property type="evidence" value="ECO:0007669"/>
    <property type="project" value="UniProtKB-KW"/>
</dbReference>
<evidence type="ECO:0000256" key="1">
    <source>
        <dbReference type="ARBA" id="ARBA00001700"/>
    </source>
</evidence>
<keyword evidence="11 19" id="KW-0808">Transferase</keyword>
<feature type="binding site" evidence="19">
    <location>
        <position position="309"/>
    </location>
    <ligand>
        <name>Zn(2+)</name>
        <dbReference type="ChEBI" id="CHEBI:29105"/>
    </ligand>
</feature>
<dbReference type="Proteomes" id="UP001143372">
    <property type="component" value="Unassembled WGS sequence"/>
</dbReference>
<evidence type="ECO:0000313" key="21">
    <source>
        <dbReference type="EMBL" id="GLK66656.1"/>
    </source>
</evidence>
<dbReference type="Pfam" id="PF02574">
    <property type="entry name" value="S-methyl_trans"/>
    <property type="match status" value="1"/>
</dbReference>
<evidence type="ECO:0000313" key="22">
    <source>
        <dbReference type="Proteomes" id="UP001143372"/>
    </source>
</evidence>
<keyword evidence="12" id="KW-0949">S-adenosyl-L-methionine</keyword>
<keyword evidence="9" id="KW-0028">Amino-acid biosynthesis</keyword>
<comment type="catalytic activity">
    <reaction evidence="1">
        <text>(6S)-5-methyl-5,6,7,8-tetrahydrofolate + L-homocysteine = (6S)-5,6,7,8-tetrahydrofolate + L-methionine</text>
        <dbReference type="Rhea" id="RHEA:11172"/>
        <dbReference type="ChEBI" id="CHEBI:18608"/>
        <dbReference type="ChEBI" id="CHEBI:57453"/>
        <dbReference type="ChEBI" id="CHEBI:57844"/>
        <dbReference type="ChEBI" id="CHEBI:58199"/>
        <dbReference type="EC" id="2.1.1.13"/>
    </reaction>
</comment>
<dbReference type="PROSITE" id="PS50970">
    <property type="entry name" value="HCY"/>
    <property type="match status" value="1"/>
</dbReference>
<comment type="pathway">
    <text evidence="4">Amino-acid biosynthesis; L-methionine biosynthesis via de novo pathway; L-methionine from L-homocysteine (MetH route): step 1/1.</text>
</comment>
<evidence type="ECO:0000256" key="4">
    <source>
        <dbReference type="ARBA" id="ARBA00005178"/>
    </source>
</evidence>
<dbReference type="SUPFAM" id="SSF82282">
    <property type="entry name" value="Homocysteine S-methyltransferase"/>
    <property type="match status" value="1"/>
</dbReference>
<evidence type="ECO:0000256" key="11">
    <source>
        <dbReference type="ARBA" id="ARBA00022679"/>
    </source>
</evidence>
<keyword evidence="14 19" id="KW-0862">Zinc</keyword>
<organism evidence="21 22">
    <name type="scientific">Hansschlegelia plantiphila</name>
    <dbReference type="NCBI Taxonomy" id="374655"/>
    <lineage>
        <taxon>Bacteria</taxon>
        <taxon>Pseudomonadati</taxon>
        <taxon>Pseudomonadota</taxon>
        <taxon>Alphaproteobacteria</taxon>
        <taxon>Hyphomicrobiales</taxon>
        <taxon>Methylopilaceae</taxon>
        <taxon>Hansschlegelia</taxon>
    </lineage>
</organism>
<dbReference type="InterPro" id="IPR003726">
    <property type="entry name" value="HCY_dom"/>
</dbReference>
<dbReference type="GO" id="GO:0046653">
    <property type="term" value="P:tetrahydrofolate metabolic process"/>
    <property type="evidence" value="ECO:0007669"/>
    <property type="project" value="TreeGrafter"/>
</dbReference>
<dbReference type="PANTHER" id="PTHR45833">
    <property type="entry name" value="METHIONINE SYNTHASE"/>
    <property type="match status" value="1"/>
</dbReference>
<evidence type="ECO:0000256" key="13">
    <source>
        <dbReference type="ARBA" id="ARBA00022723"/>
    </source>
</evidence>
<evidence type="ECO:0000256" key="2">
    <source>
        <dbReference type="ARBA" id="ARBA00001947"/>
    </source>
</evidence>
<comment type="caution">
    <text evidence="21">The sequence shown here is derived from an EMBL/GenBank/DDBJ whole genome shotgun (WGS) entry which is preliminary data.</text>
</comment>
<protein>
    <recommendedName>
        <fullName evidence="7">Methionine synthase</fullName>
        <ecNumber evidence="6">2.1.1.13</ecNumber>
    </recommendedName>
    <alternativeName>
        <fullName evidence="18">5-methyltetrahydrofolate--homocysteine methyltransferase</fullName>
    </alternativeName>
</protein>
<comment type="cofactor">
    <cofactor evidence="2 19">
        <name>Zn(2+)</name>
        <dbReference type="ChEBI" id="CHEBI:29105"/>
    </cofactor>
</comment>
<evidence type="ECO:0000256" key="15">
    <source>
        <dbReference type="ARBA" id="ARBA00023167"/>
    </source>
</evidence>
<comment type="similarity">
    <text evidence="5">Belongs to the vitamin-B12 dependent methionine synthase family.</text>
</comment>
<keyword evidence="10" id="KW-0846">Cobalamin</keyword>
<feature type="binding site" evidence="19">
    <location>
        <position position="310"/>
    </location>
    <ligand>
        <name>Zn(2+)</name>
        <dbReference type="ChEBI" id="CHEBI:29105"/>
    </ligand>
</feature>
<dbReference type="GO" id="GO:0046872">
    <property type="term" value="F:metal ion binding"/>
    <property type="evidence" value="ECO:0007669"/>
    <property type="project" value="UniProtKB-KW"/>
</dbReference>
<dbReference type="GO" id="GO:0008705">
    <property type="term" value="F:methionine synthase activity"/>
    <property type="evidence" value="ECO:0007669"/>
    <property type="project" value="UniProtKB-EC"/>
</dbReference>
<dbReference type="InterPro" id="IPR050554">
    <property type="entry name" value="Met_Synthase/Corrinoid"/>
</dbReference>
<evidence type="ECO:0000256" key="3">
    <source>
        <dbReference type="ARBA" id="ARBA00001956"/>
    </source>
</evidence>
<keyword evidence="22" id="KW-1185">Reference proteome</keyword>
<gene>
    <name evidence="21" type="ORF">GCM10008179_02940</name>
</gene>
<evidence type="ECO:0000256" key="9">
    <source>
        <dbReference type="ARBA" id="ARBA00022605"/>
    </source>
</evidence>
<feature type="domain" description="Hcy-binding" evidence="20">
    <location>
        <begin position="5"/>
        <end position="324"/>
    </location>
</feature>
<evidence type="ECO:0000256" key="7">
    <source>
        <dbReference type="ARBA" id="ARBA00013998"/>
    </source>
</evidence>
<dbReference type="GO" id="GO:0031419">
    <property type="term" value="F:cobalamin binding"/>
    <property type="evidence" value="ECO:0007669"/>
    <property type="project" value="UniProtKB-KW"/>
</dbReference>
<keyword evidence="13 19" id="KW-0479">Metal-binding</keyword>
<dbReference type="EMBL" id="BSFI01000002">
    <property type="protein sequence ID" value="GLK66656.1"/>
    <property type="molecule type" value="Genomic_DNA"/>
</dbReference>
<evidence type="ECO:0000256" key="18">
    <source>
        <dbReference type="ARBA" id="ARBA00031040"/>
    </source>
</evidence>
<evidence type="ECO:0000256" key="8">
    <source>
        <dbReference type="ARBA" id="ARBA00022603"/>
    </source>
</evidence>
<accession>A0A9W6MUB3</accession>
<comment type="cofactor">
    <cofactor evidence="3">
        <name>methylcob(III)alamin</name>
        <dbReference type="ChEBI" id="CHEBI:28115"/>
    </cofactor>
</comment>
<name>A0A9W6MUB3_9HYPH</name>
<dbReference type="InterPro" id="IPR036589">
    <property type="entry name" value="HCY_dom_sf"/>
</dbReference>
<dbReference type="GO" id="GO:0050667">
    <property type="term" value="P:homocysteine metabolic process"/>
    <property type="evidence" value="ECO:0007669"/>
    <property type="project" value="TreeGrafter"/>
</dbReference>
<dbReference type="EC" id="2.1.1.13" evidence="6"/>
<dbReference type="FunFam" id="3.20.20.330:FF:000001">
    <property type="entry name" value="Methionine synthase"/>
    <property type="match status" value="1"/>
</dbReference>
<dbReference type="PANTHER" id="PTHR45833:SF1">
    <property type="entry name" value="METHIONINE SYNTHASE"/>
    <property type="match status" value="1"/>
</dbReference>
<evidence type="ECO:0000256" key="19">
    <source>
        <dbReference type="PROSITE-ProRule" id="PRU00333"/>
    </source>
</evidence>
<feature type="binding site" evidence="19">
    <location>
        <position position="246"/>
    </location>
    <ligand>
        <name>Zn(2+)</name>
        <dbReference type="ChEBI" id="CHEBI:29105"/>
    </ligand>
</feature>
<comment type="function">
    <text evidence="17">Catalyzes the transfer of a methyl group from methyl-cobalamin to homocysteine, yielding enzyme-bound cob(I)alamin and methionine. Subsequently, remethylates the cofactor using methyltetrahydrofolate.</text>
</comment>
<sequence length="352" mass="37604">MSDTETKIRKLAAERILILDGAMGTMIQQRRFSEEDFRAARFADWERDLKGNNDLLILTQPAAIRDIHLQYFRAGADMVETNTFSSTTIAQADYGMEALAYELNVEGAKLAREAGDIAAKEDGRPRFVAGTLGPTNRTASISPDVNNPGFRAVTFDQLAEAYGEAARGLLDGGADILLVETIFDTLNAKAAIFAIEQIFADRGSRVPVMISGTITDLSGRTLSGQTPAAFWNALNHARPLSIGLNCALGAKEMRGHIAELSRVANTLICAYPNAGLPNEFGLYDESPEAMGELVGEFASSGLVNIVGGCCGTTPAHIAAIADAVKGKAPRKIPEIAPKMRLSGLEPFELTAA</sequence>
<evidence type="ECO:0000259" key="20">
    <source>
        <dbReference type="PROSITE" id="PS50970"/>
    </source>
</evidence>
<keyword evidence="15" id="KW-0486">Methionine biosynthesis</keyword>
<reference evidence="21" key="2">
    <citation type="submission" date="2023-01" db="EMBL/GenBank/DDBJ databases">
        <authorList>
            <person name="Sun Q."/>
            <person name="Evtushenko L."/>
        </authorList>
    </citation>
    <scope>NUCLEOTIDE SEQUENCE</scope>
    <source>
        <strain evidence="21">VKM B-2347</strain>
    </source>
</reference>
<evidence type="ECO:0000256" key="14">
    <source>
        <dbReference type="ARBA" id="ARBA00022833"/>
    </source>
</evidence>
<evidence type="ECO:0000256" key="12">
    <source>
        <dbReference type="ARBA" id="ARBA00022691"/>
    </source>
</evidence>